<feature type="compositionally biased region" description="Polar residues" evidence="1">
    <location>
        <begin position="18"/>
        <end position="27"/>
    </location>
</feature>
<feature type="region of interest" description="Disordered" evidence="1">
    <location>
        <begin position="999"/>
        <end position="1030"/>
    </location>
</feature>
<feature type="domain" description="PH" evidence="2">
    <location>
        <begin position="129"/>
        <end position="269"/>
    </location>
</feature>
<name>R7YXL9_CONA1</name>
<evidence type="ECO:0000259" key="2">
    <source>
        <dbReference type="PROSITE" id="PS50003"/>
    </source>
</evidence>
<feature type="region of interest" description="Disordered" evidence="1">
    <location>
        <begin position="1096"/>
        <end position="1170"/>
    </location>
</feature>
<dbReference type="InterPro" id="IPR032675">
    <property type="entry name" value="LRR_dom_sf"/>
</dbReference>
<dbReference type="OMA" id="CEDAPCF"/>
<dbReference type="GeneID" id="19903140"/>
<feature type="compositionally biased region" description="Basic residues" evidence="1">
    <location>
        <begin position="1011"/>
        <end position="1021"/>
    </location>
</feature>
<feature type="compositionally biased region" description="Polar residues" evidence="1">
    <location>
        <begin position="180"/>
        <end position="204"/>
    </location>
</feature>
<dbReference type="OrthoDB" id="120976at2759"/>
<gene>
    <name evidence="3" type="ORF">W97_05829</name>
</gene>
<dbReference type="SMART" id="SM00233">
    <property type="entry name" value="PH"/>
    <property type="match status" value="1"/>
</dbReference>
<feature type="region of interest" description="Disordered" evidence="1">
    <location>
        <begin position="1"/>
        <end position="83"/>
    </location>
</feature>
<keyword evidence="4" id="KW-1185">Reference proteome</keyword>
<feature type="compositionally biased region" description="Basic and acidic residues" evidence="1">
    <location>
        <begin position="1129"/>
        <end position="1150"/>
    </location>
</feature>
<dbReference type="SUPFAM" id="SSF52047">
    <property type="entry name" value="RNI-like"/>
    <property type="match status" value="1"/>
</dbReference>
<evidence type="ECO:0000256" key="1">
    <source>
        <dbReference type="SAM" id="MobiDB-lite"/>
    </source>
</evidence>
<dbReference type="InterPro" id="IPR057334">
    <property type="entry name" value="PH_2nd_LRR"/>
</dbReference>
<reference evidence="4" key="1">
    <citation type="submission" date="2012-06" db="EMBL/GenBank/DDBJ databases">
        <title>The genome sequence of Coniosporium apollinis CBS 100218.</title>
        <authorList>
            <consortium name="The Broad Institute Genome Sequencing Platform"/>
            <person name="Cuomo C."/>
            <person name="Gorbushina A."/>
            <person name="Noack S."/>
            <person name="Walker B."/>
            <person name="Young S.K."/>
            <person name="Zeng Q."/>
            <person name="Gargeya S."/>
            <person name="Fitzgerald M."/>
            <person name="Haas B."/>
            <person name="Abouelleil A."/>
            <person name="Alvarado L."/>
            <person name="Arachchi H.M."/>
            <person name="Berlin A.M."/>
            <person name="Chapman S.B."/>
            <person name="Goldberg J."/>
            <person name="Griggs A."/>
            <person name="Gujja S."/>
            <person name="Hansen M."/>
            <person name="Howarth C."/>
            <person name="Imamovic A."/>
            <person name="Larimer J."/>
            <person name="McCowan C."/>
            <person name="Montmayeur A."/>
            <person name="Murphy C."/>
            <person name="Neiman D."/>
            <person name="Pearson M."/>
            <person name="Priest M."/>
            <person name="Roberts A."/>
            <person name="Saif S."/>
            <person name="Shea T."/>
            <person name="Sisk P."/>
            <person name="Sykes S."/>
            <person name="Wortman J."/>
            <person name="Nusbaum C."/>
            <person name="Birren B."/>
        </authorList>
    </citation>
    <scope>NUCLEOTIDE SEQUENCE [LARGE SCALE GENOMIC DNA]</scope>
    <source>
        <strain evidence="4">CBS 100218</strain>
    </source>
</reference>
<dbReference type="SMART" id="SM00368">
    <property type="entry name" value="LRR_RI"/>
    <property type="match status" value="4"/>
</dbReference>
<feature type="compositionally biased region" description="Basic and acidic residues" evidence="1">
    <location>
        <begin position="1102"/>
        <end position="1114"/>
    </location>
</feature>
<proteinExistence type="predicted"/>
<dbReference type="RefSeq" id="XP_007781900.1">
    <property type="nucleotide sequence ID" value="XM_007783710.1"/>
</dbReference>
<dbReference type="PROSITE" id="PS50003">
    <property type="entry name" value="PH_DOMAIN"/>
    <property type="match status" value="1"/>
</dbReference>
<protein>
    <recommendedName>
        <fullName evidence="2">PH domain-containing protein</fullName>
    </recommendedName>
</protein>
<dbReference type="SUPFAM" id="SSF50729">
    <property type="entry name" value="PH domain-like"/>
    <property type="match status" value="1"/>
</dbReference>
<dbReference type="AlphaFoldDB" id="R7YXL9"/>
<sequence>MSSINSDGKSGSRRRSLFNLSPLTPLTGNGKDPPKTLKRRRQTALFGTTDSSGESAALAELEESPISPTTTRPQLPRIGGSMASNSKFGSWRSKFSSDEIYEEPQSTVSSRPPSVNWGEFGEAGLRSRNVLKHGEVQTSGSLFRKKKEYLVLTETHLIRFKSQAKASKTFTVILPVPGRASNTRHNTAPSTGSSHEFGSAPSDNSGDRDGSTPLRQLVAVYKVEDGRPYFAVEIAYLDDESNHASSLNLQLGDPDERDVWLAAIRTAANNVRLVDVNPISEYNSTLAARVVDREKDYVPENYMIYKVIQRASKQHNRSSSDDLAKIASSVCFLAIGVNKVHLIPLFRSARTGSTPSLGTYNMQASYGIMTLTELRLSDNDDTFELTFRMPRKPAKVLHLASLASKDIALRLRQIDERLRREWESRPYHFLVPDDVKREILRNSDSQPIDLDSFDDLLSAYCVAYDCDPRNIRYQIVPVAEDSPCFQLQGPVDPRQQAYTAHELLAIMRALRYNESFGTLSFANSSLDALNGVLDHFGAEHVCTKTKRGTPVGFSLQDLSESSLLVQELRALALGSRKLRRMNFTSSIKREPQDYVDGVKTQDIGCGIAQALFPLCKRQKTNIDWIVLNNIQLGEADLDYLVGAAVERSCHFRAIELSNCGLNDRNLSLFLDALRAHEGTLECIDVSKNPARLSPSQFDFQLSHFGSLCKLNLSNISRTSGPEPLVAAETLLKWRLREFYLNGTAINEGTLDAICRYLSDCKSGSLRELGLRHTYIDGAAIARVMRALRHKDGTPRNLHLDISQNRIEQHLDALTAAIADDCAPQALTMQTVEYEDEACFRQLVKALTVNTTISYLDMSKASLPCELTDETSAALEEMFKKNKTIRRLDISGEDSRLEESKLGVGISQALRGLEENESLTTLIIQHQKLGLQGASVLADVLRANLTLQEVYCDYNAIPLSGFTNLVASLHRNITLQHLPNMSESRTEALRKTEQEVRAMRDDRVGSPQPKSVRTKFLGKHPKERPSSQLSDQDINAALRLVDESWERQTYLLEQYLTRNQRIANGLDVDVDIDQEEFEKPQSDGPTRLSQIMEQVKLDSTPTAEKELSFTEERGGRSGSTSLEGPQRLVVLEEDRRPPTAERRPETAEKRSSSAQALARQMDQIFGGPQQR</sequence>
<evidence type="ECO:0000313" key="4">
    <source>
        <dbReference type="Proteomes" id="UP000016924"/>
    </source>
</evidence>
<dbReference type="PANTHER" id="PTHR24114:SF2">
    <property type="entry name" value="F-BOX DOMAIN-CONTAINING PROTEIN-RELATED"/>
    <property type="match status" value="1"/>
</dbReference>
<dbReference type="InterPro" id="IPR052394">
    <property type="entry name" value="LRR-containing"/>
</dbReference>
<dbReference type="Pfam" id="PF25353">
    <property type="entry name" value="PH_2nd_LRR"/>
    <property type="match status" value="1"/>
</dbReference>
<dbReference type="PANTHER" id="PTHR24114">
    <property type="entry name" value="LEUCINE RICH REPEAT FAMILY PROTEIN"/>
    <property type="match status" value="1"/>
</dbReference>
<organism evidence="3 4">
    <name type="scientific">Coniosporium apollinis (strain CBS 100218)</name>
    <name type="common">Rock-inhabiting black yeast</name>
    <dbReference type="NCBI Taxonomy" id="1168221"/>
    <lineage>
        <taxon>Eukaryota</taxon>
        <taxon>Fungi</taxon>
        <taxon>Dikarya</taxon>
        <taxon>Ascomycota</taxon>
        <taxon>Pezizomycotina</taxon>
        <taxon>Dothideomycetes</taxon>
        <taxon>Dothideomycetes incertae sedis</taxon>
        <taxon>Coniosporium</taxon>
    </lineage>
</organism>
<evidence type="ECO:0000313" key="3">
    <source>
        <dbReference type="EMBL" id="EON66583.1"/>
    </source>
</evidence>
<dbReference type="InterPro" id="IPR001849">
    <property type="entry name" value="PH_domain"/>
</dbReference>
<accession>R7YXL9</accession>
<feature type="region of interest" description="Disordered" evidence="1">
    <location>
        <begin position="178"/>
        <end position="211"/>
    </location>
</feature>
<dbReference type="Gene3D" id="3.80.10.10">
    <property type="entry name" value="Ribonuclease Inhibitor"/>
    <property type="match status" value="1"/>
</dbReference>
<dbReference type="HOGENOM" id="CLU_003789_0_0_1"/>
<dbReference type="EMBL" id="JH767581">
    <property type="protein sequence ID" value="EON66583.1"/>
    <property type="molecule type" value="Genomic_DNA"/>
</dbReference>
<dbReference type="eggNOG" id="ENOG502RSHR">
    <property type="taxonomic scope" value="Eukaryota"/>
</dbReference>
<dbReference type="Proteomes" id="UP000016924">
    <property type="component" value="Unassembled WGS sequence"/>
</dbReference>
<dbReference type="STRING" id="1168221.R7YXL9"/>